<feature type="chain" id="PRO_5045197235" description="Vitellogenin II" evidence="2">
    <location>
        <begin position="21"/>
        <end position="309"/>
    </location>
</feature>
<proteinExistence type="predicted"/>
<evidence type="ECO:0008006" key="5">
    <source>
        <dbReference type="Google" id="ProtNLM"/>
    </source>
</evidence>
<dbReference type="Proteomes" id="UP001319045">
    <property type="component" value="Chromosome"/>
</dbReference>
<organism evidence="3 4">
    <name type="scientific">Prevotella herbatica</name>
    <dbReference type="NCBI Taxonomy" id="2801997"/>
    <lineage>
        <taxon>Bacteria</taxon>
        <taxon>Pseudomonadati</taxon>
        <taxon>Bacteroidota</taxon>
        <taxon>Bacteroidia</taxon>
        <taxon>Bacteroidales</taxon>
        <taxon>Prevotellaceae</taxon>
        <taxon>Prevotella</taxon>
    </lineage>
</organism>
<evidence type="ECO:0000256" key="2">
    <source>
        <dbReference type="SAM" id="SignalP"/>
    </source>
</evidence>
<protein>
    <recommendedName>
        <fullName evidence="5">Vitellogenin II</fullName>
    </recommendedName>
</protein>
<keyword evidence="4" id="KW-1185">Reference proteome</keyword>
<accession>A0ABM7P1H6</accession>
<feature type="signal peptide" evidence="2">
    <location>
        <begin position="1"/>
        <end position="20"/>
    </location>
</feature>
<gene>
    <name evidence="3" type="ORF">prwr041_25200</name>
</gene>
<feature type="compositionally biased region" description="Gly residues" evidence="1">
    <location>
        <begin position="278"/>
        <end position="309"/>
    </location>
</feature>
<name>A0ABM7P1H6_9BACT</name>
<evidence type="ECO:0000313" key="3">
    <source>
        <dbReference type="EMBL" id="BCS86627.1"/>
    </source>
</evidence>
<sequence length="309" mass="34573">MKKFILISVLAGVLPLSMMAQDDDLYFTPKKDAATNSYSKYDNYSGSNRNVDEYNRHGKFWSHYQKIGTDNKGNDIIQFTQGNGLYPDSTYVDTTFVGNYYSQMTDNNDDDYRYSQRMSRWDGFYDPSYYSWSYGFGPYWGYGPRWSYGFYDPFYDPWYDPWYTGYYGYRYGGWYDPWYYGYNGYYGYPYYGGGYVSYNRPTGTRNHSFVNGNNSGSFAQGTFGGARGNNGSRSSGFQGSGNRSFGGSRAVNNQNNTRTFDNSRSFGERTPSSSFGSGSFGGGGGFGGGRSGGFGGGGGHSGGSFGGHR</sequence>
<keyword evidence="2" id="KW-0732">Signal</keyword>
<dbReference type="RefSeq" id="WP_207154198.1">
    <property type="nucleotide sequence ID" value="NZ_AP024484.1"/>
</dbReference>
<feature type="compositionally biased region" description="Low complexity" evidence="1">
    <location>
        <begin position="229"/>
        <end position="248"/>
    </location>
</feature>
<reference evidence="3 4" key="1">
    <citation type="journal article" date="2022" name="Int. J. Syst. Evol. Microbiol.">
        <title>Prevotella herbatica sp. nov., a plant polysaccharide-decomposing anaerobic bacterium isolated from a methanogenic reactor.</title>
        <authorList>
            <person name="Uek A."/>
            <person name="Tonouchi A."/>
            <person name="Kaku N."/>
            <person name="Ueki K."/>
        </authorList>
    </citation>
    <scope>NUCLEOTIDE SEQUENCE [LARGE SCALE GENOMIC DNA]</scope>
    <source>
        <strain evidence="3 4">WR041</strain>
    </source>
</reference>
<feature type="compositionally biased region" description="Polar residues" evidence="1">
    <location>
        <begin position="250"/>
        <end position="265"/>
    </location>
</feature>
<feature type="region of interest" description="Disordered" evidence="1">
    <location>
        <begin position="220"/>
        <end position="309"/>
    </location>
</feature>
<evidence type="ECO:0000313" key="4">
    <source>
        <dbReference type="Proteomes" id="UP001319045"/>
    </source>
</evidence>
<dbReference type="EMBL" id="AP024484">
    <property type="protein sequence ID" value="BCS86627.1"/>
    <property type="molecule type" value="Genomic_DNA"/>
</dbReference>
<evidence type="ECO:0000256" key="1">
    <source>
        <dbReference type="SAM" id="MobiDB-lite"/>
    </source>
</evidence>